<dbReference type="FunFam" id="3.10.110.10:FF:000051">
    <property type="entry name" value="ubiquitin-conjugating enzyme E2 R2-like"/>
    <property type="match status" value="1"/>
</dbReference>
<dbReference type="InterPro" id="IPR016135">
    <property type="entry name" value="UBQ-conjugating_enzyme/RWD"/>
</dbReference>
<dbReference type="EMBL" id="JABANP010000275">
    <property type="protein sequence ID" value="KAF4685160.1"/>
    <property type="molecule type" value="Genomic_DNA"/>
</dbReference>
<accession>A0A7J6NNN9</accession>
<comment type="caution">
    <text evidence="6">The sequence shown here is derived from an EMBL/GenBank/DDBJ whole genome shotgun (WGS) entry which is preliminary data.</text>
</comment>
<evidence type="ECO:0000256" key="4">
    <source>
        <dbReference type="RuleBase" id="RU362109"/>
    </source>
</evidence>
<keyword evidence="1" id="KW-0808">Transferase</keyword>
<dbReference type="OrthoDB" id="19692at2759"/>
<dbReference type="SMART" id="SM00212">
    <property type="entry name" value="UBCc"/>
    <property type="match status" value="1"/>
</dbReference>
<dbReference type="Proteomes" id="UP000541610">
    <property type="component" value="Unassembled WGS sequence"/>
</dbReference>
<name>A0A7J6NNN9_PEROL</name>
<dbReference type="PROSITE" id="PS50127">
    <property type="entry name" value="UBC_2"/>
    <property type="match status" value="1"/>
</dbReference>
<sequence>MSVARELLKKQLIGTAYLEVKLGISLSNLRVNKGRLLWIFGNNINNNVLSPTVHLTGPPDSLYEGGLFSAILQFPEDFPNNPPAMRFETPMWHPNVYPDGRVCISILHPPGTDQFNELESADERWRPILSVESILVSVISMLASPNLDSPANVDAAVEFKKDYPAYKKKVRRLGQLMMAVSQEDLDEWIEVCEEKCDRIVLLMSVRGQQNRSGLGDRLLGEWERLKDRVRRAGGDAKDIETVDLGAPRVPSRVDPWPARAAGERL</sequence>
<dbReference type="InterPro" id="IPR050113">
    <property type="entry name" value="Ub_conjugating_enzyme"/>
</dbReference>
<evidence type="ECO:0000313" key="6">
    <source>
        <dbReference type="EMBL" id="KAF4685160.1"/>
    </source>
</evidence>
<feature type="active site" description="Glycyl thioester intermediate" evidence="3">
    <location>
        <position position="103"/>
    </location>
</feature>
<feature type="domain" description="UBC core" evidence="5">
    <location>
        <begin position="17"/>
        <end position="179"/>
    </location>
</feature>
<evidence type="ECO:0000256" key="1">
    <source>
        <dbReference type="ARBA" id="ARBA00022679"/>
    </source>
</evidence>
<organism evidence="6 7">
    <name type="scientific">Perkinsus olseni</name>
    <name type="common">Perkinsus atlanticus</name>
    <dbReference type="NCBI Taxonomy" id="32597"/>
    <lineage>
        <taxon>Eukaryota</taxon>
        <taxon>Sar</taxon>
        <taxon>Alveolata</taxon>
        <taxon>Perkinsozoa</taxon>
        <taxon>Perkinsea</taxon>
        <taxon>Perkinsida</taxon>
        <taxon>Perkinsidae</taxon>
        <taxon>Perkinsus</taxon>
    </lineage>
</organism>
<keyword evidence="2 4" id="KW-0833">Ubl conjugation pathway</keyword>
<dbReference type="InterPro" id="IPR023313">
    <property type="entry name" value="UBQ-conjugating_AS"/>
</dbReference>
<evidence type="ECO:0000313" key="7">
    <source>
        <dbReference type="Proteomes" id="UP000541610"/>
    </source>
</evidence>
<dbReference type="Pfam" id="PF00179">
    <property type="entry name" value="UQ_con"/>
    <property type="match status" value="1"/>
</dbReference>
<comment type="similarity">
    <text evidence="4">Belongs to the ubiquitin-conjugating enzyme family.</text>
</comment>
<evidence type="ECO:0000256" key="3">
    <source>
        <dbReference type="PROSITE-ProRule" id="PRU10133"/>
    </source>
</evidence>
<reference evidence="6 7" key="1">
    <citation type="submission" date="2020-04" db="EMBL/GenBank/DDBJ databases">
        <title>Perkinsus olseni comparative genomics.</title>
        <authorList>
            <person name="Bogema D.R."/>
        </authorList>
    </citation>
    <scope>NUCLEOTIDE SEQUENCE [LARGE SCALE GENOMIC DNA]</scope>
    <source>
        <strain evidence="6">00978-12</strain>
    </source>
</reference>
<protein>
    <submittedName>
        <fullName evidence="6">Ubiquitin-conjugating enzyme E2 G1</fullName>
    </submittedName>
</protein>
<keyword evidence="4" id="KW-0067">ATP-binding</keyword>
<dbReference type="CDD" id="cd23795">
    <property type="entry name" value="UBCc_UBE2G1"/>
    <property type="match status" value="1"/>
</dbReference>
<evidence type="ECO:0000256" key="2">
    <source>
        <dbReference type="ARBA" id="ARBA00022786"/>
    </source>
</evidence>
<dbReference type="PANTHER" id="PTHR24067">
    <property type="entry name" value="UBIQUITIN-CONJUGATING ENZYME E2"/>
    <property type="match status" value="1"/>
</dbReference>
<dbReference type="InterPro" id="IPR000608">
    <property type="entry name" value="UBC"/>
</dbReference>
<dbReference type="AlphaFoldDB" id="A0A7J6NNN9"/>
<dbReference type="GO" id="GO:0016740">
    <property type="term" value="F:transferase activity"/>
    <property type="evidence" value="ECO:0007669"/>
    <property type="project" value="UniProtKB-KW"/>
</dbReference>
<keyword evidence="4" id="KW-0547">Nucleotide-binding</keyword>
<dbReference type="Gene3D" id="3.10.110.10">
    <property type="entry name" value="Ubiquitin Conjugating Enzyme"/>
    <property type="match status" value="1"/>
</dbReference>
<dbReference type="GO" id="GO:0005524">
    <property type="term" value="F:ATP binding"/>
    <property type="evidence" value="ECO:0007669"/>
    <property type="project" value="UniProtKB-UniRule"/>
</dbReference>
<proteinExistence type="inferred from homology"/>
<gene>
    <name evidence="6" type="primary">UBE2G1</name>
    <name evidence="6" type="ORF">FOZ60_006816</name>
</gene>
<dbReference type="SUPFAM" id="SSF54495">
    <property type="entry name" value="UBC-like"/>
    <property type="match status" value="1"/>
</dbReference>
<evidence type="ECO:0000259" key="5">
    <source>
        <dbReference type="PROSITE" id="PS50127"/>
    </source>
</evidence>
<dbReference type="PROSITE" id="PS00183">
    <property type="entry name" value="UBC_1"/>
    <property type="match status" value="1"/>
</dbReference>